<feature type="region of interest" description="Disordered" evidence="1">
    <location>
        <begin position="149"/>
        <end position="183"/>
    </location>
</feature>
<sequence length="183" mass="20148">MRQLYSTDCLKRRPPPLSPSAPTNYAECISHNFNAYSPFSTHAPFVLKCVEWSDSVPHLVASNPSPPLDPPNSAPAHNHPPPIRSRASSPRKAFSRKALRWRLLVPQPIVSGASDVRLCDGEKVHSSLTSFAHISPASASRQLRSIKQRRLNHPSSSPHRHDFIRSSAPKAPCSDRLGINATT</sequence>
<protein>
    <submittedName>
        <fullName evidence="2">Uncharacterized protein</fullName>
    </submittedName>
</protein>
<evidence type="ECO:0000313" key="2">
    <source>
        <dbReference type="EMBL" id="VEL43094.1"/>
    </source>
</evidence>
<organism evidence="2 3">
    <name type="scientific">Protopolystoma xenopodis</name>
    <dbReference type="NCBI Taxonomy" id="117903"/>
    <lineage>
        <taxon>Eukaryota</taxon>
        <taxon>Metazoa</taxon>
        <taxon>Spiralia</taxon>
        <taxon>Lophotrochozoa</taxon>
        <taxon>Platyhelminthes</taxon>
        <taxon>Monogenea</taxon>
        <taxon>Polyopisthocotylea</taxon>
        <taxon>Polystomatidea</taxon>
        <taxon>Polystomatidae</taxon>
        <taxon>Protopolystoma</taxon>
    </lineage>
</organism>
<gene>
    <name evidence="2" type="ORF">PXEA_LOCUS36534</name>
</gene>
<proteinExistence type="predicted"/>
<dbReference type="AlphaFoldDB" id="A0A3S5C8Y8"/>
<dbReference type="EMBL" id="CAAALY010278768">
    <property type="protein sequence ID" value="VEL43094.1"/>
    <property type="molecule type" value="Genomic_DNA"/>
</dbReference>
<feature type="compositionally biased region" description="Pro residues" evidence="1">
    <location>
        <begin position="64"/>
        <end position="83"/>
    </location>
</feature>
<keyword evidence="3" id="KW-1185">Reference proteome</keyword>
<comment type="caution">
    <text evidence="2">The sequence shown here is derived from an EMBL/GenBank/DDBJ whole genome shotgun (WGS) entry which is preliminary data.</text>
</comment>
<feature type="region of interest" description="Disordered" evidence="1">
    <location>
        <begin position="61"/>
        <end position="91"/>
    </location>
</feature>
<dbReference type="Proteomes" id="UP000784294">
    <property type="component" value="Unassembled WGS sequence"/>
</dbReference>
<accession>A0A3S5C8Y8</accession>
<evidence type="ECO:0000256" key="1">
    <source>
        <dbReference type="SAM" id="MobiDB-lite"/>
    </source>
</evidence>
<name>A0A3S5C8Y8_9PLAT</name>
<evidence type="ECO:0000313" key="3">
    <source>
        <dbReference type="Proteomes" id="UP000784294"/>
    </source>
</evidence>
<reference evidence="2" key="1">
    <citation type="submission" date="2018-11" db="EMBL/GenBank/DDBJ databases">
        <authorList>
            <consortium name="Pathogen Informatics"/>
        </authorList>
    </citation>
    <scope>NUCLEOTIDE SEQUENCE</scope>
</reference>